<keyword evidence="3 7" id="KW-0472">Membrane</keyword>
<evidence type="ECO:0000256" key="1">
    <source>
        <dbReference type="ARBA" id="ARBA00004236"/>
    </source>
</evidence>
<dbReference type="GO" id="GO:0006935">
    <property type="term" value="P:chemotaxis"/>
    <property type="evidence" value="ECO:0007669"/>
    <property type="project" value="InterPro"/>
</dbReference>
<evidence type="ECO:0000313" key="13">
    <source>
        <dbReference type="Proteomes" id="UP000317180"/>
    </source>
</evidence>
<evidence type="ECO:0000256" key="2">
    <source>
        <dbReference type="ARBA" id="ARBA00022475"/>
    </source>
</evidence>
<keyword evidence="7" id="KW-1133">Transmembrane helix</keyword>
<dbReference type="InterPro" id="IPR004090">
    <property type="entry name" value="Chemotax_Me-accpt_rcpt"/>
</dbReference>
<gene>
    <name evidence="10" type="ORF">BAG01nite_35640</name>
    <name evidence="11" type="ORF">EB820_18815</name>
</gene>
<dbReference type="Pfam" id="PF12729">
    <property type="entry name" value="4HB_MCP_1"/>
    <property type="match status" value="1"/>
</dbReference>
<dbReference type="GO" id="GO:0007165">
    <property type="term" value="P:signal transduction"/>
    <property type="evidence" value="ECO:0007669"/>
    <property type="project" value="UniProtKB-KW"/>
</dbReference>
<dbReference type="Pfam" id="PF00015">
    <property type="entry name" value="MCPsignal"/>
    <property type="match status" value="1"/>
</dbReference>
<dbReference type="InterPro" id="IPR003660">
    <property type="entry name" value="HAMP_dom"/>
</dbReference>
<dbReference type="OrthoDB" id="107771at2"/>
<dbReference type="CDD" id="cd06225">
    <property type="entry name" value="HAMP"/>
    <property type="match status" value="1"/>
</dbReference>
<dbReference type="CDD" id="cd11386">
    <property type="entry name" value="MCP_signal"/>
    <property type="match status" value="1"/>
</dbReference>
<feature type="domain" description="HAMP" evidence="9">
    <location>
        <begin position="203"/>
        <end position="257"/>
    </location>
</feature>
<reference evidence="10 13" key="2">
    <citation type="submission" date="2019-06" db="EMBL/GenBank/DDBJ databases">
        <title>Whole genome shotgun sequence of Brevibacillus agri NBRC 15538.</title>
        <authorList>
            <person name="Hosoyama A."/>
            <person name="Uohara A."/>
            <person name="Ohji S."/>
            <person name="Ichikawa N."/>
        </authorList>
    </citation>
    <scope>NUCLEOTIDE SEQUENCE [LARGE SCALE GENOMIC DNA]</scope>
    <source>
        <strain evidence="10 13">NBRC 15538</strain>
    </source>
</reference>
<evidence type="ECO:0000256" key="5">
    <source>
        <dbReference type="ARBA" id="ARBA00029447"/>
    </source>
</evidence>
<evidence type="ECO:0000256" key="4">
    <source>
        <dbReference type="ARBA" id="ARBA00023224"/>
    </source>
</evidence>
<dbReference type="PROSITE" id="PS50885">
    <property type="entry name" value="HAMP"/>
    <property type="match status" value="1"/>
</dbReference>
<keyword evidence="2" id="KW-1003">Cell membrane</keyword>
<feature type="domain" description="Methyl-accepting transducer" evidence="8">
    <location>
        <begin position="276"/>
        <end position="512"/>
    </location>
</feature>
<dbReference type="PROSITE" id="PS50111">
    <property type="entry name" value="CHEMOTAXIS_TRANSDUC_2"/>
    <property type="match status" value="1"/>
</dbReference>
<dbReference type="EMBL" id="RHHN01000056">
    <property type="protein sequence ID" value="RNB52567.1"/>
    <property type="molecule type" value="Genomic_DNA"/>
</dbReference>
<comment type="caution">
    <text evidence="11">The sequence shown here is derived from an EMBL/GenBank/DDBJ whole genome shotgun (WGS) entry which is preliminary data.</text>
</comment>
<protein>
    <submittedName>
        <fullName evidence="11">Methyl-accepting chemotaxis protein</fullName>
    </submittedName>
</protein>
<evidence type="ECO:0000259" key="8">
    <source>
        <dbReference type="PROSITE" id="PS50111"/>
    </source>
</evidence>
<accession>A0A3M8APJ1</accession>
<comment type="subcellular location">
    <subcellularLocation>
        <location evidence="1">Cell membrane</location>
    </subcellularLocation>
</comment>
<dbReference type="EMBL" id="BJOD01000042">
    <property type="protein sequence ID" value="GED27462.1"/>
    <property type="molecule type" value="Genomic_DNA"/>
</dbReference>
<keyword evidence="13" id="KW-1185">Reference proteome</keyword>
<evidence type="ECO:0000313" key="12">
    <source>
        <dbReference type="Proteomes" id="UP000276178"/>
    </source>
</evidence>
<evidence type="ECO:0000256" key="6">
    <source>
        <dbReference type="PROSITE-ProRule" id="PRU00284"/>
    </source>
</evidence>
<dbReference type="SMART" id="SM00304">
    <property type="entry name" value="HAMP"/>
    <property type="match status" value="2"/>
</dbReference>
<dbReference type="SMART" id="SM00283">
    <property type="entry name" value="MA"/>
    <property type="match status" value="1"/>
</dbReference>
<dbReference type="RefSeq" id="WP_122953215.1">
    <property type="nucleotide sequence ID" value="NZ_BJOD01000042.1"/>
</dbReference>
<dbReference type="PANTHER" id="PTHR32089">
    <property type="entry name" value="METHYL-ACCEPTING CHEMOTAXIS PROTEIN MCPB"/>
    <property type="match status" value="1"/>
</dbReference>
<dbReference type="GO" id="GO:0005886">
    <property type="term" value="C:plasma membrane"/>
    <property type="evidence" value="ECO:0007669"/>
    <property type="project" value="UniProtKB-SubCell"/>
</dbReference>
<evidence type="ECO:0000256" key="3">
    <source>
        <dbReference type="ARBA" id="ARBA00023136"/>
    </source>
</evidence>
<dbReference type="PRINTS" id="PR00260">
    <property type="entry name" value="CHEMTRNSDUCR"/>
</dbReference>
<keyword evidence="7" id="KW-0812">Transmembrane</keyword>
<organism evidence="11 12">
    <name type="scientific">Brevibacillus agri</name>
    <dbReference type="NCBI Taxonomy" id="51101"/>
    <lineage>
        <taxon>Bacteria</taxon>
        <taxon>Bacillati</taxon>
        <taxon>Bacillota</taxon>
        <taxon>Bacilli</taxon>
        <taxon>Bacillales</taxon>
        <taxon>Paenibacillaceae</taxon>
        <taxon>Brevibacillus</taxon>
    </lineage>
</organism>
<feature type="transmembrane region" description="Helical" evidence="7">
    <location>
        <begin position="7"/>
        <end position="27"/>
    </location>
</feature>
<dbReference type="SUPFAM" id="SSF58104">
    <property type="entry name" value="Methyl-accepting chemotaxis protein (MCP) signaling domain"/>
    <property type="match status" value="1"/>
</dbReference>
<name>A0A3M8APJ1_9BACL</name>
<dbReference type="Proteomes" id="UP000317180">
    <property type="component" value="Unassembled WGS sequence"/>
</dbReference>
<feature type="transmembrane region" description="Helical" evidence="7">
    <location>
        <begin position="184"/>
        <end position="206"/>
    </location>
</feature>
<dbReference type="GO" id="GO:0004888">
    <property type="term" value="F:transmembrane signaling receptor activity"/>
    <property type="evidence" value="ECO:0007669"/>
    <property type="project" value="InterPro"/>
</dbReference>
<evidence type="ECO:0000259" key="9">
    <source>
        <dbReference type="PROSITE" id="PS50885"/>
    </source>
</evidence>
<dbReference type="InterPro" id="IPR024478">
    <property type="entry name" value="HlyB_4HB_MCP"/>
</dbReference>
<dbReference type="Pfam" id="PF00672">
    <property type="entry name" value="HAMP"/>
    <property type="match status" value="1"/>
</dbReference>
<dbReference type="PANTHER" id="PTHR32089:SF112">
    <property type="entry name" value="LYSOZYME-LIKE PROTEIN-RELATED"/>
    <property type="match status" value="1"/>
</dbReference>
<evidence type="ECO:0000256" key="7">
    <source>
        <dbReference type="SAM" id="Phobius"/>
    </source>
</evidence>
<dbReference type="GeneID" id="82808767"/>
<dbReference type="FunFam" id="1.10.287.950:FF:000001">
    <property type="entry name" value="Methyl-accepting chemotaxis sensory transducer"/>
    <property type="match status" value="1"/>
</dbReference>
<sequence length="562" mass="60250">MKIRTKFILAFGVILAIMFSSGTYMYIHTKTLKAAYEEMLDDGDLLTDLREMQFTITGRNNDERGYLLTGDEEFREELKEKAGKVEALFQKMNEYEDITAKQKETLQKAQQLYEAYLAASNKAVEALDQGKREEALSHHFGIERQSRKTLDSTVSGLMEDVRQEKEADTQELAAQEAVSVNIQIAFSVAGFLIAFVIGGLLVRAIIRPLNRVNAQLAAIADGEGDLTHELTVSSNDEIGQLAASFNRMLANLRQLVSLIRGHAQQVAAAAEQLTASSEQTSKATEQIAETIQEMAAGADTQSHQVEEGDKEVQEMAAGIERIAARAQNVSAAAMNASELATGGTRTVQLAVEQMNGVGETMEQLAHAVSGLGSRSEQIGQIVEVITQIAGQTNLLALNAAIEAARAGEQGRGFAVVADEVRKLAEQASASAQEITQLVTAIRAETLEAVSSMQKGSQEVAAGMEGVAQAGEVFSHIRDAVVGVANDVENVSAASRVLTESTGKVASSMELIASVTQTAVTRTLDVSAATEQQLASMQEIHSSAASLANLAEDLEKLISRFKA</sequence>
<reference evidence="11 12" key="1">
    <citation type="submission" date="2018-10" db="EMBL/GenBank/DDBJ databases">
        <title>Phylogenomics of Brevibacillus.</title>
        <authorList>
            <person name="Dunlap C."/>
        </authorList>
    </citation>
    <scope>NUCLEOTIDE SEQUENCE [LARGE SCALE GENOMIC DNA]</scope>
    <source>
        <strain evidence="11 12">NRRL NRS 1219</strain>
    </source>
</reference>
<comment type="similarity">
    <text evidence="5">Belongs to the methyl-accepting chemotaxis (MCP) protein family.</text>
</comment>
<evidence type="ECO:0000313" key="10">
    <source>
        <dbReference type="EMBL" id="GED27462.1"/>
    </source>
</evidence>
<dbReference type="Proteomes" id="UP000276178">
    <property type="component" value="Unassembled WGS sequence"/>
</dbReference>
<dbReference type="InterPro" id="IPR004089">
    <property type="entry name" value="MCPsignal_dom"/>
</dbReference>
<proteinExistence type="inferred from homology"/>
<evidence type="ECO:0000313" key="11">
    <source>
        <dbReference type="EMBL" id="RNB52567.1"/>
    </source>
</evidence>
<dbReference type="AlphaFoldDB" id="A0A3M8APJ1"/>
<dbReference type="Gene3D" id="1.10.287.950">
    <property type="entry name" value="Methyl-accepting chemotaxis protein"/>
    <property type="match status" value="1"/>
</dbReference>
<dbReference type="Gene3D" id="6.10.340.10">
    <property type="match status" value="1"/>
</dbReference>
<keyword evidence="4 6" id="KW-0807">Transducer</keyword>